<dbReference type="InterPro" id="IPR004360">
    <property type="entry name" value="Glyas_Fos-R_dOase_dom"/>
</dbReference>
<gene>
    <name evidence="3" type="ORF">NK6_5918</name>
</gene>
<dbReference type="Proteomes" id="UP000063308">
    <property type="component" value="Chromosome"/>
</dbReference>
<feature type="signal peptide" evidence="1">
    <location>
        <begin position="1"/>
        <end position="22"/>
    </location>
</feature>
<dbReference type="PROSITE" id="PS51318">
    <property type="entry name" value="TAT"/>
    <property type="match status" value="1"/>
</dbReference>
<organism evidence="3 4">
    <name type="scientific">Bradyrhizobium diazoefficiens</name>
    <dbReference type="NCBI Taxonomy" id="1355477"/>
    <lineage>
        <taxon>Bacteria</taxon>
        <taxon>Pseudomonadati</taxon>
        <taxon>Pseudomonadota</taxon>
        <taxon>Alphaproteobacteria</taxon>
        <taxon>Hyphomicrobiales</taxon>
        <taxon>Nitrobacteraceae</taxon>
        <taxon>Bradyrhizobium</taxon>
    </lineage>
</organism>
<accession>A0A0E4BSH1</accession>
<dbReference type="Pfam" id="PF00903">
    <property type="entry name" value="Glyoxalase"/>
    <property type="match status" value="1"/>
</dbReference>
<evidence type="ECO:0000313" key="3">
    <source>
        <dbReference type="EMBL" id="BAR59073.1"/>
    </source>
</evidence>
<dbReference type="SUPFAM" id="SSF54593">
    <property type="entry name" value="Glyoxalase/Bleomycin resistance protein/Dihydroxybiphenyl dioxygenase"/>
    <property type="match status" value="1"/>
</dbReference>
<proteinExistence type="predicted"/>
<evidence type="ECO:0000313" key="4">
    <source>
        <dbReference type="Proteomes" id="UP000063308"/>
    </source>
</evidence>
<keyword evidence="1" id="KW-0732">Signal</keyword>
<evidence type="ECO:0000256" key="1">
    <source>
        <dbReference type="SAM" id="SignalP"/>
    </source>
</evidence>
<dbReference type="AlphaFoldDB" id="A0A0E4BSH1"/>
<feature type="chain" id="PRO_5002418803" description="VOC domain-containing protein" evidence="1">
    <location>
        <begin position="23"/>
        <end position="155"/>
    </location>
</feature>
<name>A0A0E4BSH1_9BRAD</name>
<dbReference type="Gene3D" id="3.10.180.10">
    <property type="entry name" value="2,3-Dihydroxybiphenyl 1,2-Dioxygenase, domain 1"/>
    <property type="match status" value="1"/>
</dbReference>
<feature type="domain" description="VOC" evidence="2">
    <location>
        <begin position="47"/>
        <end position="155"/>
    </location>
</feature>
<dbReference type="PANTHER" id="PTHR43279:SF1">
    <property type="entry name" value="CATECHOL-2,3-DIOXYGENASE"/>
    <property type="match status" value="1"/>
</dbReference>
<sequence length="155" mass="16472">MTIDLTRRTLLQLAGATSLAMAAAAAARAEGTAQGGGPTYASRTPMRVGMVTLRVKNLDTVADYYRDVIGLTVMERSASAAKLGTAGITLLVLEARPDAAIEPRNAAGLYHTAFLMPDPQGSRALAGARRLASRAAVGLCRPSRQRIRLSRRPRR</sequence>
<evidence type="ECO:0000259" key="2">
    <source>
        <dbReference type="PROSITE" id="PS51819"/>
    </source>
</evidence>
<dbReference type="InterPro" id="IPR029068">
    <property type="entry name" value="Glyas_Bleomycin-R_OHBP_Dase"/>
</dbReference>
<reference evidence="3 4" key="1">
    <citation type="submission" date="2014-11" db="EMBL/GenBank/DDBJ databases">
        <title>Symbiosis island explosion on the genome of extra-slow-growing strains of soybean bradyrhizobia with massive insertion sequences.</title>
        <authorList>
            <person name="Iida T."/>
            <person name="Minamisawa K."/>
        </authorList>
    </citation>
    <scope>NUCLEOTIDE SEQUENCE [LARGE SCALE GENOMIC DNA]</scope>
    <source>
        <strain evidence="3 4">NK6</strain>
    </source>
</reference>
<dbReference type="PANTHER" id="PTHR43279">
    <property type="entry name" value="CATECHOL-2,3-DIOXYGENASE"/>
    <property type="match status" value="1"/>
</dbReference>
<dbReference type="PROSITE" id="PS51819">
    <property type="entry name" value="VOC"/>
    <property type="match status" value="1"/>
</dbReference>
<dbReference type="EMBL" id="AP014685">
    <property type="protein sequence ID" value="BAR59073.1"/>
    <property type="molecule type" value="Genomic_DNA"/>
</dbReference>
<dbReference type="InterPro" id="IPR006311">
    <property type="entry name" value="TAT_signal"/>
</dbReference>
<dbReference type="InterPro" id="IPR037523">
    <property type="entry name" value="VOC_core"/>
</dbReference>
<protein>
    <recommendedName>
        <fullName evidence="2">VOC domain-containing protein</fullName>
    </recommendedName>
</protein>